<keyword evidence="3" id="KW-1185">Reference proteome</keyword>
<reference evidence="2" key="2">
    <citation type="submission" date="2020-11" db="EMBL/GenBank/DDBJ databases">
        <authorList>
            <person name="McCartney M.A."/>
            <person name="Auch B."/>
            <person name="Kono T."/>
            <person name="Mallez S."/>
            <person name="Becker A."/>
            <person name="Gohl D.M."/>
            <person name="Silverstein K.A.T."/>
            <person name="Koren S."/>
            <person name="Bechman K.B."/>
            <person name="Herman A."/>
            <person name="Abrahante J.E."/>
            <person name="Garbe J."/>
        </authorList>
    </citation>
    <scope>NUCLEOTIDE SEQUENCE</scope>
    <source>
        <strain evidence="2">Duluth1</strain>
        <tissue evidence="2">Whole animal</tissue>
    </source>
</reference>
<name>A0A9D4HH38_DREPO</name>
<organism evidence="2 3">
    <name type="scientific">Dreissena polymorpha</name>
    <name type="common">Zebra mussel</name>
    <name type="synonym">Mytilus polymorpha</name>
    <dbReference type="NCBI Taxonomy" id="45954"/>
    <lineage>
        <taxon>Eukaryota</taxon>
        <taxon>Metazoa</taxon>
        <taxon>Spiralia</taxon>
        <taxon>Lophotrochozoa</taxon>
        <taxon>Mollusca</taxon>
        <taxon>Bivalvia</taxon>
        <taxon>Autobranchia</taxon>
        <taxon>Heteroconchia</taxon>
        <taxon>Euheterodonta</taxon>
        <taxon>Imparidentia</taxon>
        <taxon>Neoheterodontei</taxon>
        <taxon>Myida</taxon>
        <taxon>Dreissenoidea</taxon>
        <taxon>Dreissenidae</taxon>
        <taxon>Dreissena</taxon>
    </lineage>
</organism>
<feature type="region of interest" description="Disordered" evidence="1">
    <location>
        <begin position="1"/>
        <end position="36"/>
    </location>
</feature>
<protein>
    <submittedName>
        <fullName evidence="2">Uncharacterized protein</fullName>
    </submittedName>
</protein>
<gene>
    <name evidence="2" type="ORF">DPMN_059948</name>
</gene>
<dbReference type="AlphaFoldDB" id="A0A9D4HH38"/>
<sequence length="79" mass="8622">MPRIAATSRAEKLKQPSAEKYSSEVESTGASSSVPMPLVTATSRELRSCHSLQMLNLKLVHTYRKLPSHRQASSSSCCS</sequence>
<evidence type="ECO:0000313" key="3">
    <source>
        <dbReference type="Proteomes" id="UP000828390"/>
    </source>
</evidence>
<reference evidence="2" key="1">
    <citation type="journal article" date="2019" name="bioRxiv">
        <title>The Genome of the Zebra Mussel, Dreissena polymorpha: A Resource for Invasive Species Research.</title>
        <authorList>
            <person name="McCartney M.A."/>
            <person name="Auch B."/>
            <person name="Kono T."/>
            <person name="Mallez S."/>
            <person name="Zhang Y."/>
            <person name="Obille A."/>
            <person name="Becker A."/>
            <person name="Abrahante J.E."/>
            <person name="Garbe J."/>
            <person name="Badalamenti J.P."/>
            <person name="Herman A."/>
            <person name="Mangelson H."/>
            <person name="Liachko I."/>
            <person name="Sullivan S."/>
            <person name="Sone E.D."/>
            <person name="Koren S."/>
            <person name="Silverstein K.A.T."/>
            <person name="Beckman K.B."/>
            <person name="Gohl D.M."/>
        </authorList>
    </citation>
    <scope>NUCLEOTIDE SEQUENCE</scope>
    <source>
        <strain evidence="2">Duluth1</strain>
        <tissue evidence="2">Whole animal</tissue>
    </source>
</reference>
<proteinExistence type="predicted"/>
<comment type="caution">
    <text evidence="2">The sequence shown here is derived from an EMBL/GenBank/DDBJ whole genome shotgun (WGS) entry which is preliminary data.</text>
</comment>
<accession>A0A9D4HH38</accession>
<dbReference type="EMBL" id="JAIWYP010000013">
    <property type="protein sequence ID" value="KAH3717168.1"/>
    <property type="molecule type" value="Genomic_DNA"/>
</dbReference>
<feature type="compositionally biased region" description="Low complexity" evidence="1">
    <location>
        <begin position="24"/>
        <end position="34"/>
    </location>
</feature>
<evidence type="ECO:0000313" key="2">
    <source>
        <dbReference type="EMBL" id="KAH3717168.1"/>
    </source>
</evidence>
<dbReference type="Proteomes" id="UP000828390">
    <property type="component" value="Unassembled WGS sequence"/>
</dbReference>
<evidence type="ECO:0000256" key="1">
    <source>
        <dbReference type="SAM" id="MobiDB-lite"/>
    </source>
</evidence>